<dbReference type="EnsemblMetazoa" id="GPPI012798-RA">
    <property type="protein sequence ID" value="GPPI012798-PA"/>
    <property type="gene ID" value="GPPI012798"/>
</dbReference>
<dbReference type="EMBL" id="JXJN01005665">
    <property type="status" value="NOT_ANNOTATED_CDS"/>
    <property type="molecule type" value="Genomic_DNA"/>
</dbReference>
<organism evidence="3 4">
    <name type="scientific">Glossina palpalis gambiensis</name>
    <dbReference type="NCBI Taxonomy" id="67801"/>
    <lineage>
        <taxon>Eukaryota</taxon>
        <taxon>Metazoa</taxon>
        <taxon>Ecdysozoa</taxon>
        <taxon>Arthropoda</taxon>
        <taxon>Hexapoda</taxon>
        <taxon>Insecta</taxon>
        <taxon>Pterygota</taxon>
        <taxon>Neoptera</taxon>
        <taxon>Endopterygota</taxon>
        <taxon>Diptera</taxon>
        <taxon>Brachycera</taxon>
        <taxon>Muscomorpha</taxon>
        <taxon>Hippoboscoidea</taxon>
        <taxon>Glossinidae</taxon>
        <taxon>Glossina</taxon>
    </lineage>
</organism>
<feature type="region of interest" description="Disordered" evidence="1">
    <location>
        <begin position="864"/>
        <end position="893"/>
    </location>
</feature>
<evidence type="ECO:0000256" key="2">
    <source>
        <dbReference type="SAM" id="Phobius"/>
    </source>
</evidence>
<name>A0A1B0AYC8_9MUSC</name>
<reference evidence="4" key="1">
    <citation type="submission" date="2015-01" db="EMBL/GenBank/DDBJ databases">
        <authorList>
            <person name="Aksoy S."/>
            <person name="Warren W."/>
            <person name="Wilson R.K."/>
        </authorList>
    </citation>
    <scope>NUCLEOTIDE SEQUENCE [LARGE SCALE GENOMIC DNA]</scope>
    <source>
        <strain evidence="4">IAEA</strain>
    </source>
</reference>
<evidence type="ECO:0000256" key="1">
    <source>
        <dbReference type="SAM" id="MobiDB-lite"/>
    </source>
</evidence>
<feature type="compositionally biased region" description="Polar residues" evidence="1">
    <location>
        <begin position="1462"/>
        <end position="1472"/>
    </location>
</feature>
<feature type="region of interest" description="Disordered" evidence="1">
    <location>
        <begin position="669"/>
        <end position="693"/>
    </location>
</feature>
<feature type="transmembrane region" description="Helical" evidence="2">
    <location>
        <begin position="1366"/>
        <end position="1385"/>
    </location>
</feature>
<proteinExistence type="predicted"/>
<dbReference type="VEuPathDB" id="VectorBase:GPPI012798"/>
<evidence type="ECO:0000313" key="4">
    <source>
        <dbReference type="Proteomes" id="UP000092460"/>
    </source>
</evidence>
<feature type="compositionally biased region" description="Basic residues" evidence="1">
    <location>
        <begin position="669"/>
        <end position="679"/>
    </location>
</feature>
<keyword evidence="2" id="KW-0472">Membrane</keyword>
<feature type="compositionally biased region" description="Basic and acidic residues" evidence="1">
    <location>
        <begin position="25"/>
        <end position="42"/>
    </location>
</feature>
<feature type="region of interest" description="Disordered" evidence="1">
    <location>
        <begin position="22"/>
        <end position="48"/>
    </location>
</feature>
<keyword evidence="2" id="KW-1133">Transmembrane helix</keyword>
<dbReference type="STRING" id="67801.A0A1B0AYC8"/>
<feature type="region of interest" description="Disordered" evidence="1">
    <location>
        <begin position="1241"/>
        <end position="1274"/>
    </location>
</feature>
<reference evidence="3" key="2">
    <citation type="submission" date="2020-05" db="UniProtKB">
        <authorList>
            <consortium name="EnsemblMetazoa"/>
        </authorList>
    </citation>
    <scope>IDENTIFICATION</scope>
    <source>
        <strain evidence="3">IAEA</strain>
    </source>
</reference>
<feature type="transmembrane region" description="Helical" evidence="2">
    <location>
        <begin position="637"/>
        <end position="658"/>
    </location>
</feature>
<keyword evidence="2" id="KW-0812">Transmembrane</keyword>
<accession>A0A1B0AYC8</accession>
<keyword evidence="4" id="KW-1185">Reference proteome</keyword>
<feature type="compositionally biased region" description="Basic residues" evidence="1">
    <location>
        <begin position="1256"/>
        <end position="1267"/>
    </location>
</feature>
<protein>
    <submittedName>
        <fullName evidence="3">Uncharacterized protein</fullName>
    </submittedName>
</protein>
<feature type="compositionally biased region" description="Low complexity" evidence="1">
    <location>
        <begin position="1483"/>
        <end position="1508"/>
    </location>
</feature>
<sequence length="1508" mass="170393">SSSSSPLLSLFRELEQINIPHHSSLRREAHNTHRGHHLDARSELSNTQPGTCSAYMRANRGYSEIYDWNIEAVEGKPNFGEHNKDLRSVMRNDMRRDFTKSIRIPDKSILTAPSYLDGYNNFNALKSSLQSFSTNNQNRLSRNGHAQHRKLTKPCKYGGDDDVKCFDKDDNENENDDLDELDTFALPSSSDAKDDENFLGTNLFGNVRKKCFSVEDIALLSARRDFENLMPKELPDSLLSDHIVMILMKYFHSIHEMISNISNEGSRTVAQLAFYDTLGGYLNYYLIPISKYSYYAGQVSLQTVENVILLHRNCKKYLNVNGNGWRAPIKDVLRKLKSIHIEPLHMDESKGCSEASFCLHLDINSDQFHYDKEKMIVPLPIVDPEDHNNFLNNIWLPFKHKQTYDLRSDSSAYVLVKFYETVSKCYQYEHIDQNCFNNKFRNWLLENIHVHMNDEQFYPGLGAVLRIYEIFKYDKKYTRHDEQYAGEEDTNFDYKNADVNPEDENRSYMVESDTHALVGRSKTLENGPATAIVDNAQRKSANISQATKANVMTNNPGQLALSKANETNGVDLATQDIAKKLEKIIIKVENATANLAKNATANLNVFQRVANKMSTLTKIDPITHSRGIFDFSRSDTILVWLLLLLFAAIPTFALYSLVDGKKSKGKRVRLSIEKKKSRKRAGDESNDEIVSQTENLIRKQPEEEEILLQSDSKSVLPATTHSVIEKTPEKLEVKHSKLPSTVDTTSLDYSSSDVEEKLAEKFKKLKSVTIDEKTGLRKRLELLPDIPQESRNFNVAFGFTDSLNLQAALDNEMQTDLLKKPPMLGTDTGLPSMTRTLYSPTLEATMRYVTPYSFNQDDDKSSIYHNTINEKGNKVRQKEESDENDRESCQECDNANESKNIVVSEPYFVGTNLFGTTRNKCFSTEDVALLTARRDFENLIPKDLPPCLLNDHMVSVLVNYFHACHQTISRMAIDASKRLAERAFHDAVGGYLNYYLVPVAKFSFYAGQVSLETVENVLEMLKQCKQFLNVNGNGWKSPMKDVLKELKSVHIEPLHLDEQAKSGDPSFCLHLDTNIGHSESEQGDMIVGLPKLEPEDRNDFLGNIWLPFKYKRSFDLRAESSAYIVVKFYETITKCYQCEHISQDCFNAKFRTWILENIQVHLSDEQFYPGLGAILRISENLKAGKRDNLYGDNLVDKDVDYAEAKQKRNKQSHKLYKPIFFDDETREFLDNLTKSKLLNEKTKKLIENSHGTQSKYRPRPHKQRPHHQNAPSDHRLIPINLLNMSLGISPLINSSRQLSSSSSNLDQFNTNPNMNLLSTVYKEISRLANLTNQNLSKTQLAVSNNTAPASNGFLRLDPSELSTPQAIIILTIPVVLIVIVVIICIKKGKRKKSQKLPLESGGGGAGSNAAADVMMKRLKYQSHPAVPVGSSSSVMSVSSEILCQPKPKALPFNAKRPGGVLETTSVDYTSSDAARGDKKKGKSTPSASTDKSAKSTAKSAAAKPAGKK</sequence>
<dbReference type="Proteomes" id="UP000092460">
    <property type="component" value="Unassembled WGS sequence"/>
</dbReference>
<evidence type="ECO:0000313" key="3">
    <source>
        <dbReference type="EnsemblMetazoa" id="GPPI012798-PA"/>
    </source>
</evidence>
<feature type="region of interest" description="Disordered" evidence="1">
    <location>
        <begin position="1453"/>
        <end position="1508"/>
    </location>
</feature>